<evidence type="ECO:0000256" key="5">
    <source>
        <dbReference type="ARBA" id="ARBA00023030"/>
    </source>
</evidence>
<evidence type="ECO:0000259" key="9">
    <source>
        <dbReference type="PROSITE" id="PS51362"/>
    </source>
</evidence>
<dbReference type="GO" id="GO:0005576">
    <property type="term" value="C:extracellular region"/>
    <property type="evidence" value="ECO:0007669"/>
    <property type="project" value="UniProtKB-SubCell"/>
</dbReference>
<evidence type="ECO:0000313" key="10">
    <source>
        <dbReference type="EMBL" id="KAG8555049.1"/>
    </source>
</evidence>
<comment type="similarity">
    <text evidence="2">Belongs to the TGF-beta family. GDNF subfamily.</text>
</comment>
<evidence type="ECO:0000256" key="1">
    <source>
        <dbReference type="ARBA" id="ARBA00004613"/>
    </source>
</evidence>
<dbReference type="GO" id="GO:0030116">
    <property type="term" value="F:glial cell-derived neurotrophic factor receptor binding"/>
    <property type="evidence" value="ECO:0007669"/>
    <property type="project" value="InterPro"/>
</dbReference>
<keyword evidence="5 7" id="KW-0339">Growth factor</keyword>
<proteinExistence type="inferred from homology"/>
<evidence type="ECO:0000256" key="6">
    <source>
        <dbReference type="ARBA" id="ARBA00023157"/>
    </source>
</evidence>
<dbReference type="GO" id="GO:0008083">
    <property type="term" value="F:growth factor activity"/>
    <property type="evidence" value="ECO:0007669"/>
    <property type="project" value="UniProtKB-KW"/>
</dbReference>
<sequence>MPWGGSEKHQSAYKRGQASKGQSLLYAWRLQNFIHSLLKASLTCAPGDLCPATDYGAVEVILHWAHPLEMLSFGQGDLIVNLCHWWRTQTQTCRQLPGRILQYGNVCWEVTLKTSVEHDGKWISTLKTSARLDTKLPGNSPEVYNTAHNIRKKSSQRKKSNKKASHYRPKPFMGRGSQSVTTPPWSCKVTLWTLAVSLLLLSAMITPGSPTPVKEGLSDKESDNYGTIDPTSMDLYVEENVDQTIHSPGSPVYDNITSRGHGDEELLDNVLFRAERSPPGKKKNKKNGKGENGNKNGDCSRQSIKVKVRDLGLGYDSDELITFYYCIGTCRKNNNYDITLSTLLKSKHISHSSHRRVSSQPCCRPTSYLPVSFLDIKNEWQLVENLSAANCSCGS</sequence>
<evidence type="ECO:0000313" key="11">
    <source>
        <dbReference type="Proteomes" id="UP000824782"/>
    </source>
</evidence>
<evidence type="ECO:0000256" key="7">
    <source>
        <dbReference type="RuleBase" id="RU000354"/>
    </source>
</evidence>
<dbReference type="PANTHER" id="PTHR12173">
    <property type="entry name" value="GDNF SUBFAMILY OF TGF-BETA FAMILY"/>
    <property type="match status" value="1"/>
</dbReference>
<feature type="compositionally biased region" description="Basic residues" evidence="8">
    <location>
        <begin position="149"/>
        <end position="169"/>
    </location>
</feature>
<gene>
    <name evidence="10" type="ORF">GDO81_017562</name>
</gene>
<dbReference type="InterPro" id="IPR029034">
    <property type="entry name" value="Cystine-knot_cytokine"/>
</dbReference>
<dbReference type="InterPro" id="IPR001839">
    <property type="entry name" value="TGF-b_C"/>
</dbReference>
<dbReference type="EMBL" id="WNYA01000009">
    <property type="protein sequence ID" value="KAG8555049.1"/>
    <property type="molecule type" value="Genomic_DNA"/>
</dbReference>
<reference evidence="10" key="1">
    <citation type="thesis" date="2020" institute="ProQuest LLC" country="789 East Eisenhower Parkway, Ann Arbor, MI, USA">
        <title>Comparative Genomics and Chromosome Evolution.</title>
        <authorList>
            <person name="Mudd A.B."/>
        </authorList>
    </citation>
    <scope>NUCLEOTIDE SEQUENCE</scope>
    <source>
        <strain evidence="10">237g6f4</strain>
        <tissue evidence="10">Blood</tissue>
    </source>
</reference>
<dbReference type="Pfam" id="PF00019">
    <property type="entry name" value="TGF_beta"/>
    <property type="match status" value="1"/>
</dbReference>
<evidence type="ECO:0000256" key="3">
    <source>
        <dbReference type="ARBA" id="ARBA00022525"/>
    </source>
</evidence>
<dbReference type="SMART" id="SM00204">
    <property type="entry name" value="TGFB"/>
    <property type="match status" value="1"/>
</dbReference>
<evidence type="ECO:0000256" key="2">
    <source>
        <dbReference type="ARBA" id="ARBA00009832"/>
    </source>
</evidence>
<accession>A0AAV7A120</accession>
<keyword evidence="3" id="KW-0964">Secreted</keyword>
<dbReference type="SUPFAM" id="SSF57501">
    <property type="entry name" value="Cystine-knot cytokines"/>
    <property type="match status" value="1"/>
</dbReference>
<dbReference type="Gene3D" id="2.10.90.10">
    <property type="entry name" value="Cystine-knot cytokines"/>
    <property type="match status" value="1"/>
</dbReference>
<protein>
    <recommendedName>
        <fullName evidence="9">TGF-beta family profile domain-containing protein</fullName>
    </recommendedName>
</protein>
<dbReference type="AlphaFoldDB" id="A0AAV7A120"/>
<feature type="region of interest" description="Disordered" evidence="8">
    <location>
        <begin position="272"/>
        <end position="301"/>
    </location>
</feature>
<dbReference type="PANTHER" id="PTHR12173:SF10">
    <property type="entry name" value="ARTEMIN ISOFORM X1"/>
    <property type="match status" value="1"/>
</dbReference>
<feature type="region of interest" description="Disordered" evidence="8">
    <location>
        <begin position="209"/>
        <end position="230"/>
    </location>
</feature>
<dbReference type="Proteomes" id="UP000824782">
    <property type="component" value="Unassembled WGS sequence"/>
</dbReference>
<keyword evidence="4" id="KW-0732">Signal</keyword>
<dbReference type="GO" id="GO:0048731">
    <property type="term" value="P:system development"/>
    <property type="evidence" value="ECO:0007669"/>
    <property type="project" value="UniProtKB-ARBA"/>
</dbReference>
<evidence type="ECO:0000256" key="4">
    <source>
        <dbReference type="ARBA" id="ARBA00022729"/>
    </source>
</evidence>
<comment type="subcellular location">
    <subcellularLocation>
        <location evidence="1">Secreted</location>
    </subcellularLocation>
</comment>
<evidence type="ECO:0000256" key="8">
    <source>
        <dbReference type="SAM" id="MobiDB-lite"/>
    </source>
</evidence>
<organism evidence="10 11">
    <name type="scientific">Engystomops pustulosus</name>
    <name type="common">Tungara frog</name>
    <name type="synonym">Physalaemus pustulosus</name>
    <dbReference type="NCBI Taxonomy" id="76066"/>
    <lineage>
        <taxon>Eukaryota</taxon>
        <taxon>Metazoa</taxon>
        <taxon>Chordata</taxon>
        <taxon>Craniata</taxon>
        <taxon>Vertebrata</taxon>
        <taxon>Euteleostomi</taxon>
        <taxon>Amphibia</taxon>
        <taxon>Batrachia</taxon>
        <taxon>Anura</taxon>
        <taxon>Neobatrachia</taxon>
        <taxon>Hyloidea</taxon>
        <taxon>Leptodactylidae</taxon>
        <taxon>Leiuperinae</taxon>
        <taxon>Engystomops</taxon>
    </lineage>
</organism>
<feature type="domain" description="TGF-beta family profile" evidence="9">
    <location>
        <begin position="273"/>
        <end position="394"/>
    </location>
</feature>
<dbReference type="InterPro" id="IPR043401">
    <property type="entry name" value="GDNF_fam"/>
</dbReference>
<name>A0AAV7A120_ENGPU</name>
<dbReference type="GO" id="GO:0030971">
    <property type="term" value="F:receptor tyrosine kinase binding"/>
    <property type="evidence" value="ECO:0007669"/>
    <property type="project" value="InterPro"/>
</dbReference>
<keyword evidence="11" id="KW-1185">Reference proteome</keyword>
<dbReference type="PROSITE" id="PS51362">
    <property type="entry name" value="TGF_BETA_2"/>
    <property type="match status" value="1"/>
</dbReference>
<keyword evidence="6" id="KW-1015">Disulfide bond</keyword>
<feature type="region of interest" description="Disordered" evidence="8">
    <location>
        <begin position="137"/>
        <end position="183"/>
    </location>
</feature>
<comment type="caution">
    <text evidence="10">The sequence shown here is derived from an EMBL/GenBank/DDBJ whole genome shotgun (WGS) entry which is preliminary data.</text>
</comment>